<evidence type="ECO:0000256" key="1">
    <source>
        <dbReference type="SAM" id="MobiDB-lite"/>
    </source>
</evidence>
<proteinExistence type="predicted"/>
<comment type="caution">
    <text evidence="2">The sequence shown here is derived from an EMBL/GenBank/DDBJ whole genome shotgun (WGS) entry which is preliminary data.</text>
</comment>
<sequence length="76" mass="8306">MSMFDTDQPEMGIIARHLRNQQPRPDASKGGTIPLLDTNNRIRIGSGNPRDCDCIGPGGQQSILLATYPDTCPIRL</sequence>
<evidence type="ECO:0000313" key="2">
    <source>
        <dbReference type="EMBL" id="OWZ15888.1"/>
    </source>
</evidence>
<evidence type="ECO:0000313" key="3">
    <source>
        <dbReference type="Proteomes" id="UP000198211"/>
    </source>
</evidence>
<dbReference type="EMBL" id="NBNE01001035">
    <property type="protein sequence ID" value="OWZ15888.1"/>
    <property type="molecule type" value="Genomic_DNA"/>
</dbReference>
<reference evidence="3" key="1">
    <citation type="submission" date="2017-03" db="EMBL/GenBank/DDBJ databases">
        <title>Phytopthora megakarya and P. palmivora, two closely related causual agents of cacao black pod achieved similar genome size and gene model numbers by different mechanisms.</title>
        <authorList>
            <person name="Ali S."/>
            <person name="Shao J."/>
            <person name="Larry D.J."/>
            <person name="Kronmiller B."/>
            <person name="Shen D."/>
            <person name="Strem M.D."/>
            <person name="Melnick R.L."/>
            <person name="Guiltinan M.J."/>
            <person name="Tyler B.M."/>
            <person name="Meinhardt L.W."/>
            <person name="Bailey B.A."/>
        </authorList>
    </citation>
    <scope>NUCLEOTIDE SEQUENCE [LARGE SCALE GENOMIC DNA]</scope>
    <source>
        <strain evidence="3">zdho120</strain>
    </source>
</reference>
<feature type="region of interest" description="Disordered" evidence="1">
    <location>
        <begin position="19"/>
        <end position="42"/>
    </location>
</feature>
<gene>
    <name evidence="2" type="ORF">PHMEG_00010394</name>
</gene>
<protein>
    <submittedName>
        <fullName evidence="2">Uncharacterized protein</fullName>
    </submittedName>
</protein>
<dbReference type="AlphaFoldDB" id="A0A225WF60"/>
<dbReference type="Proteomes" id="UP000198211">
    <property type="component" value="Unassembled WGS sequence"/>
</dbReference>
<accession>A0A225WF60</accession>
<name>A0A225WF60_9STRA</name>
<keyword evidence="3" id="KW-1185">Reference proteome</keyword>
<organism evidence="2 3">
    <name type="scientific">Phytophthora megakarya</name>
    <dbReference type="NCBI Taxonomy" id="4795"/>
    <lineage>
        <taxon>Eukaryota</taxon>
        <taxon>Sar</taxon>
        <taxon>Stramenopiles</taxon>
        <taxon>Oomycota</taxon>
        <taxon>Peronosporomycetes</taxon>
        <taxon>Peronosporales</taxon>
        <taxon>Peronosporaceae</taxon>
        <taxon>Phytophthora</taxon>
    </lineage>
</organism>